<evidence type="ECO:0000256" key="1">
    <source>
        <dbReference type="ARBA" id="ARBA00034127"/>
    </source>
</evidence>
<sequence>MPKVKTKFGQENKLIHPNSRKADQISREWHRDVRVKHNKKAMAQKMTALGEKIAWFRDQLDPDVTVYTIEQTADLVERYLGRFDEELEQIRLKNQIGQRSSRQHASREDAIELSQKLEKDEYEGCGLEIPDLSNPKNLEYLRSWTGVLRFIPNITLKRFRKPQDKGVNATSDTPSTAEEEVERSDDKTMEVA</sequence>
<dbReference type="GO" id="GO:0005634">
    <property type="term" value="C:nucleus"/>
    <property type="evidence" value="ECO:0007669"/>
    <property type="project" value="TreeGrafter"/>
</dbReference>
<dbReference type="AlphaFoldDB" id="A0A0P5DRB2"/>
<dbReference type="PANTHER" id="PTHR13349">
    <property type="entry name" value="TRANSLATION MACHINERY-ASSOCIATED PROTEIN 16"/>
    <property type="match status" value="1"/>
</dbReference>
<dbReference type="Pfam" id="PF11176">
    <property type="entry name" value="Tma16"/>
    <property type="match status" value="1"/>
</dbReference>
<dbReference type="STRING" id="35525.A0A0P5DRB2"/>
<comment type="caution">
    <text evidence="2">The sequence shown here is derived from an EMBL/GenBank/DDBJ whole genome shotgun (WGS) entry which is preliminary data.</text>
</comment>
<reference evidence="2 3" key="1">
    <citation type="submission" date="2016-03" db="EMBL/GenBank/DDBJ databases">
        <title>EvidentialGene: Evidence-directed Construction of Genes on Genomes.</title>
        <authorList>
            <person name="Gilbert D.G."/>
            <person name="Choi J.-H."/>
            <person name="Mockaitis K."/>
            <person name="Colbourne J."/>
            <person name="Pfrender M."/>
        </authorList>
    </citation>
    <scope>NUCLEOTIDE SEQUENCE [LARGE SCALE GENOMIC DNA]</scope>
    <source>
        <strain evidence="2 3">Xinb3</strain>
        <tissue evidence="2">Complete organism</tissue>
    </source>
</reference>
<protein>
    <submittedName>
        <fullName evidence="2">Translation machinery-associated protein 16</fullName>
    </submittedName>
</protein>
<dbReference type="Gene3D" id="1.20.1440.170">
    <property type="entry name" value="Translation machinery-associated protein 16-like"/>
    <property type="match status" value="1"/>
</dbReference>
<evidence type="ECO:0000313" key="3">
    <source>
        <dbReference type="Proteomes" id="UP000076858"/>
    </source>
</evidence>
<accession>A0A0P5DRB2</accession>
<dbReference type="InterPro" id="IPR021346">
    <property type="entry name" value="Tma16"/>
</dbReference>
<dbReference type="EMBL" id="LRGB01000655">
    <property type="protein sequence ID" value="KZS17082.1"/>
    <property type="molecule type" value="Genomic_DNA"/>
</dbReference>
<keyword evidence="3" id="KW-1185">Reference proteome</keyword>
<dbReference type="PANTHER" id="PTHR13349:SF2">
    <property type="entry name" value="TRANSLATION MACHINERY-ASSOCIATED PROTEIN 16"/>
    <property type="match status" value="1"/>
</dbReference>
<gene>
    <name evidence="2" type="ORF">APZ42_017071</name>
</gene>
<dbReference type="Proteomes" id="UP000076858">
    <property type="component" value="Unassembled WGS sequence"/>
</dbReference>
<comment type="similarity">
    <text evidence="1">Belongs to the TMA16 family.</text>
</comment>
<organism evidence="2 3">
    <name type="scientific">Daphnia magna</name>
    <dbReference type="NCBI Taxonomy" id="35525"/>
    <lineage>
        <taxon>Eukaryota</taxon>
        <taxon>Metazoa</taxon>
        <taxon>Ecdysozoa</taxon>
        <taxon>Arthropoda</taxon>
        <taxon>Crustacea</taxon>
        <taxon>Branchiopoda</taxon>
        <taxon>Diplostraca</taxon>
        <taxon>Cladocera</taxon>
        <taxon>Anomopoda</taxon>
        <taxon>Daphniidae</taxon>
        <taxon>Daphnia</taxon>
    </lineage>
</organism>
<proteinExistence type="inferred from homology"/>
<evidence type="ECO:0000313" key="2">
    <source>
        <dbReference type="EMBL" id="KZS17082.1"/>
    </source>
</evidence>
<dbReference type="OrthoDB" id="270284at2759"/>
<dbReference type="InterPro" id="IPR038356">
    <property type="entry name" value="Tma16_sf"/>
</dbReference>
<dbReference type="FunFam" id="1.20.1440.170:FF:000001">
    <property type="entry name" value="Translation machinery-associated 16 homolog"/>
    <property type="match status" value="1"/>
</dbReference>
<name>A0A0P5DRB2_9CRUS</name>